<dbReference type="InterPro" id="IPR009071">
    <property type="entry name" value="HMG_box_dom"/>
</dbReference>
<dbReference type="CDD" id="cd21995">
    <property type="entry name" value="HMG-box_TOX-like"/>
    <property type="match status" value="1"/>
</dbReference>
<comment type="caution">
    <text evidence="5">The sequence shown here is derived from an EMBL/GenBank/DDBJ whole genome shotgun (WGS) entry which is preliminary data.</text>
</comment>
<feature type="compositionally biased region" description="Polar residues" evidence="4">
    <location>
        <begin position="14"/>
        <end position="28"/>
    </location>
</feature>
<accession>A0A132A2S8</accession>
<evidence type="ECO:0000256" key="4">
    <source>
        <dbReference type="SAM" id="MobiDB-lite"/>
    </source>
</evidence>
<dbReference type="PROSITE" id="PS50118">
    <property type="entry name" value="HMG_BOX_2"/>
    <property type="match status" value="1"/>
</dbReference>
<evidence type="ECO:0000313" key="6">
    <source>
        <dbReference type="Proteomes" id="UP000616769"/>
    </source>
</evidence>
<dbReference type="InterPro" id="IPR036910">
    <property type="entry name" value="HMG_box_dom_sf"/>
</dbReference>
<dbReference type="Proteomes" id="UP000616769">
    <property type="component" value="Unassembled WGS sequence"/>
</dbReference>
<organism evidence="5 6">
    <name type="scientific">Sarcoptes scabiei</name>
    <name type="common">Itch mite</name>
    <name type="synonym">Acarus scabiei</name>
    <dbReference type="NCBI Taxonomy" id="52283"/>
    <lineage>
        <taxon>Eukaryota</taxon>
        <taxon>Metazoa</taxon>
        <taxon>Ecdysozoa</taxon>
        <taxon>Arthropoda</taxon>
        <taxon>Chelicerata</taxon>
        <taxon>Arachnida</taxon>
        <taxon>Acari</taxon>
        <taxon>Acariformes</taxon>
        <taxon>Sarcoptiformes</taxon>
        <taxon>Astigmata</taxon>
        <taxon>Psoroptidia</taxon>
        <taxon>Sarcoptoidea</taxon>
        <taxon>Sarcoptidae</taxon>
        <taxon>Sarcoptinae</taxon>
        <taxon>Sarcoptes</taxon>
    </lineage>
</organism>
<feature type="region of interest" description="Disordered" evidence="4">
    <location>
        <begin position="213"/>
        <end position="255"/>
    </location>
</feature>
<dbReference type="Gene3D" id="1.10.30.10">
    <property type="entry name" value="High mobility group box domain"/>
    <property type="match status" value="1"/>
</dbReference>
<dbReference type="EMBL" id="JXLN01010158">
    <property type="protein sequence ID" value="KPM05233.1"/>
    <property type="molecule type" value="Genomic_DNA"/>
</dbReference>
<reference evidence="5 6" key="1">
    <citation type="journal article" date="2015" name="Parasit. Vectors">
        <title>Draft genome of the scabies mite.</title>
        <authorList>
            <person name="Rider S.D.Jr."/>
            <person name="Morgan M.S."/>
            <person name="Arlian L.G."/>
        </authorList>
    </citation>
    <scope>NUCLEOTIDE SEQUENCE [LARGE SCALE GENOMIC DNA]</scope>
    <source>
        <strain evidence="5">Arlian Lab</strain>
    </source>
</reference>
<dbReference type="OrthoDB" id="10027956at2759"/>
<dbReference type="SUPFAM" id="SSF47095">
    <property type="entry name" value="HMG-box"/>
    <property type="match status" value="1"/>
</dbReference>
<gene>
    <name evidence="5" type="ORF">QR98_0036930</name>
</gene>
<feature type="compositionally biased region" description="Polar residues" evidence="4">
    <location>
        <begin position="213"/>
        <end position="227"/>
    </location>
</feature>
<evidence type="ECO:0000256" key="3">
    <source>
        <dbReference type="ARBA" id="ARBA00023242"/>
    </source>
</evidence>
<keyword evidence="3" id="KW-0539">Nucleus</keyword>
<feature type="region of interest" description="Disordered" evidence="4">
    <location>
        <begin position="1"/>
        <end position="28"/>
    </location>
</feature>
<evidence type="ECO:0000256" key="1">
    <source>
        <dbReference type="ARBA" id="ARBA00004123"/>
    </source>
</evidence>
<feature type="compositionally biased region" description="Basic and acidic residues" evidence="4">
    <location>
        <begin position="1"/>
        <end position="13"/>
    </location>
</feature>
<sequence>MSHSVVRTDHLVNENETSAHQPNTSSNGEQLNLLVDNTGSQFQGNYCQDIGQHSNNFEAIISGQTNAPTTSNCANELFYYDSVHHLDNINPSIGASFQWESTNIDTDHQRHTDSSMHKWFDQTASNLTSDGLQSFQTGSTEMVSSETNNAKISNILNESYGSQNDPFAHHEFHSSHPNTINTESIPLNYNQIASVTPSETKIEINLASNHLSNQSASSHLSGSIVRNKSSGIDSSKKSKRTSKSSCNNVNKADNRQGKPVSAYALFFRDTQASIKTENPTASFGEISKIVASKWDSLPKTKKDVYKERADLEKRNYLQNLASNKAKEIASNSNDLACPMPISDSNENQSSMNEILLSANDSIKTVAIDHSGSSISSSSYLENNESNPTHSQQRIIMSATELDATNNLDLRYVGPSSSSMPIIDDSIVNQNPLNMVESATLNAYNAFNFELNENCYENALNSDLNTGDTFDPVSQQFVEENKTSSTLTSSFPFNDDTEFFDTATDNIIDLGLDLNELEDIRLLSEQIYSSSVFDGSSMNSNGIDFLDSLSMTQETSTNQMPSLQPFKSIMQSNSNELGMSSKNYSRNDPIVKGSNEFHLEKNDYSADFVGFPNENNIVEGCITDKLNQSESICAKQGCQNRSIDSSQWDGEFCSEECCVKHCADVFRAWTSNRSTNRTNNVATFII</sequence>
<dbReference type="Pfam" id="PF00505">
    <property type="entry name" value="HMG_box"/>
    <property type="match status" value="1"/>
</dbReference>
<dbReference type="GO" id="GO:0006357">
    <property type="term" value="P:regulation of transcription by RNA polymerase II"/>
    <property type="evidence" value="ECO:0007669"/>
    <property type="project" value="TreeGrafter"/>
</dbReference>
<proteinExistence type="predicted"/>
<dbReference type="PANTHER" id="PTHR45781:SF1">
    <property type="entry name" value="HMG BOX DOMAIN-CONTAINING PROTEIN"/>
    <property type="match status" value="1"/>
</dbReference>
<dbReference type="SMART" id="SM00398">
    <property type="entry name" value="HMG"/>
    <property type="match status" value="1"/>
</dbReference>
<dbReference type="PANTHER" id="PTHR45781">
    <property type="entry name" value="AGAP000281-PA"/>
    <property type="match status" value="1"/>
</dbReference>
<dbReference type="InterPro" id="IPR051365">
    <property type="entry name" value="TOX_HMG-box_domain"/>
</dbReference>
<protein>
    <submittedName>
        <fullName evidence="5">Uncharacterized protein</fullName>
    </submittedName>
</protein>
<dbReference type="GO" id="GO:0031490">
    <property type="term" value="F:chromatin DNA binding"/>
    <property type="evidence" value="ECO:0007669"/>
    <property type="project" value="TreeGrafter"/>
</dbReference>
<comment type="subcellular location">
    <subcellularLocation>
        <location evidence="1">Nucleus</location>
    </subcellularLocation>
</comment>
<evidence type="ECO:0000313" key="5">
    <source>
        <dbReference type="EMBL" id="KPM05233.1"/>
    </source>
</evidence>
<keyword evidence="2" id="KW-0238">DNA-binding</keyword>
<evidence type="ECO:0000256" key="2">
    <source>
        <dbReference type="ARBA" id="ARBA00023125"/>
    </source>
</evidence>
<dbReference type="VEuPathDB" id="VectorBase:SSCA008979"/>
<dbReference type="GO" id="GO:0005634">
    <property type="term" value="C:nucleus"/>
    <property type="evidence" value="ECO:0007669"/>
    <property type="project" value="UniProtKB-SubCell"/>
</dbReference>
<dbReference type="AlphaFoldDB" id="A0A132A2S8"/>
<name>A0A132A2S8_SARSC</name>